<dbReference type="Pfam" id="PF23169">
    <property type="entry name" value="HalD"/>
    <property type="match status" value="1"/>
</dbReference>
<dbReference type="PROSITE" id="PS51471">
    <property type="entry name" value="FE2OG_OXY"/>
    <property type="match status" value="1"/>
</dbReference>
<dbReference type="InterPro" id="IPR056470">
    <property type="entry name" value="BesD/HalB-like"/>
</dbReference>
<reference evidence="2" key="1">
    <citation type="submission" date="2015-10" db="EMBL/GenBank/DDBJ databases">
        <authorList>
            <person name="Gilbert D.G."/>
        </authorList>
    </citation>
    <scope>NUCLEOTIDE SEQUENCE</scope>
</reference>
<dbReference type="EMBL" id="CZRL01000036">
    <property type="protein sequence ID" value="CUS50694.1"/>
    <property type="molecule type" value="Genomic_DNA"/>
</dbReference>
<protein>
    <submittedName>
        <fullName evidence="2">ArpA protein-Streptomyces griseus</fullName>
    </submittedName>
</protein>
<accession>A0A160TR37</accession>
<feature type="domain" description="Fe2OG dioxygenase" evidence="1">
    <location>
        <begin position="132"/>
        <end position="245"/>
    </location>
</feature>
<gene>
    <name evidence="2" type="ORF">MGWOODY_XGa1155</name>
</gene>
<dbReference type="AlphaFoldDB" id="A0A160TR37"/>
<organism evidence="2">
    <name type="scientific">hydrothermal vent metagenome</name>
    <dbReference type="NCBI Taxonomy" id="652676"/>
    <lineage>
        <taxon>unclassified sequences</taxon>
        <taxon>metagenomes</taxon>
        <taxon>ecological metagenomes</taxon>
    </lineage>
</organism>
<name>A0A160TR37_9ZZZZ</name>
<dbReference type="SUPFAM" id="SSF51197">
    <property type="entry name" value="Clavaminate synthase-like"/>
    <property type="match status" value="1"/>
</dbReference>
<dbReference type="InterPro" id="IPR005123">
    <property type="entry name" value="Oxoglu/Fe-dep_dioxygenase_dom"/>
</dbReference>
<proteinExistence type="predicted"/>
<sequence length="259" mass="29251">MYSIIDSNIYPIDRINHPRTRRLIATAQSELASVGACHFPQFLNSAGLSHCLTEAIGLESQAHSSNNQYTPYYQVPDDTYPEGHPRNSTVRFAVRYVSRKLLSQVSPLRMIFEGDDLLRFLRVLLPDEPLYRYSHPRGSLNYTVMAQDDQLGWHFDACELVASILLRPAGNGGDFEYIPAVRNADDENFSAVESILSGNDEQRIGVDFQPGDLVLFRGRHSLHRVTPIRGETTRLMALMSFDNVEQALERDVPDDLLPS</sequence>
<evidence type="ECO:0000313" key="2">
    <source>
        <dbReference type="EMBL" id="CUS50694.1"/>
    </source>
</evidence>
<evidence type="ECO:0000259" key="1">
    <source>
        <dbReference type="PROSITE" id="PS51471"/>
    </source>
</evidence>
<dbReference type="Gene3D" id="2.60.120.620">
    <property type="entry name" value="q2cbj1_9rhob like domain"/>
    <property type="match status" value="1"/>
</dbReference>